<dbReference type="Pfam" id="PF14322">
    <property type="entry name" value="SusD-like_3"/>
    <property type="match status" value="1"/>
</dbReference>
<evidence type="ECO:0000313" key="8">
    <source>
        <dbReference type="EMBL" id="MBB4802196.1"/>
    </source>
</evidence>
<dbReference type="AlphaFoldDB" id="A0A7W7IX27"/>
<feature type="domain" description="RagB/SusD" evidence="6">
    <location>
        <begin position="345"/>
        <end position="445"/>
    </location>
</feature>
<dbReference type="PROSITE" id="PS51257">
    <property type="entry name" value="PROKAR_LIPOPROTEIN"/>
    <property type="match status" value="1"/>
</dbReference>
<dbReference type="Proteomes" id="UP000561681">
    <property type="component" value="Unassembled WGS sequence"/>
</dbReference>
<evidence type="ECO:0000259" key="6">
    <source>
        <dbReference type="Pfam" id="PF07980"/>
    </source>
</evidence>
<dbReference type="EMBL" id="JACHLD010000003">
    <property type="protein sequence ID" value="MBB4802196.1"/>
    <property type="molecule type" value="Genomic_DNA"/>
</dbReference>
<dbReference type="Gene3D" id="1.25.40.390">
    <property type="match status" value="1"/>
</dbReference>
<keyword evidence="4" id="KW-0472">Membrane</keyword>
<keyword evidence="3" id="KW-0732">Signal</keyword>
<dbReference type="InterPro" id="IPR011990">
    <property type="entry name" value="TPR-like_helical_dom_sf"/>
</dbReference>
<gene>
    <name evidence="8" type="ORF">HNP37_002269</name>
</gene>
<evidence type="ECO:0000256" key="2">
    <source>
        <dbReference type="ARBA" id="ARBA00006275"/>
    </source>
</evidence>
<comment type="similarity">
    <text evidence="2">Belongs to the SusD family.</text>
</comment>
<dbReference type="InterPro" id="IPR012944">
    <property type="entry name" value="SusD_RagB_dom"/>
</dbReference>
<evidence type="ECO:0000256" key="3">
    <source>
        <dbReference type="ARBA" id="ARBA00022729"/>
    </source>
</evidence>
<dbReference type="SUPFAM" id="SSF48452">
    <property type="entry name" value="TPR-like"/>
    <property type="match status" value="1"/>
</dbReference>
<proteinExistence type="inferred from homology"/>
<reference evidence="8 9" key="1">
    <citation type="submission" date="2020-08" db="EMBL/GenBank/DDBJ databases">
        <title>Functional genomics of gut bacteria from endangered species of beetles.</title>
        <authorList>
            <person name="Carlos-Shanley C."/>
        </authorList>
    </citation>
    <scope>NUCLEOTIDE SEQUENCE [LARGE SCALE GENOMIC DNA]</scope>
    <source>
        <strain evidence="8 9">S00142</strain>
    </source>
</reference>
<dbReference type="InterPro" id="IPR033985">
    <property type="entry name" value="SusD-like_N"/>
</dbReference>
<accession>A0A7W7IX27</accession>
<dbReference type="GO" id="GO:0009279">
    <property type="term" value="C:cell outer membrane"/>
    <property type="evidence" value="ECO:0007669"/>
    <property type="project" value="UniProtKB-SubCell"/>
</dbReference>
<feature type="domain" description="SusD-like N-terminal" evidence="7">
    <location>
        <begin position="64"/>
        <end position="231"/>
    </location>
</feature>
<evidence type="ECO:0000256" key="5">
    <source>
        <dbReference type="ARBA" id="ARBA00023237"/>
    </source>
</evidence>
<evidence type="ECO:0000256" key="1">
    <source>
        <dbReference type="ARBA" id="ARBA00004442"/>
    </source>
</evidence>
<dbReference type="RefSeq" id="WP_184161573.1">
    <property type="nucleotide sequence ID" value="NZ_JACHLD010000003.1"/>
</dbReference>
<protein>
    <recommendedName>
        <fullName evidence="10">SusD family protein</fullName>
    </recommendedName>
</protein>
<dbReference type="Pfam" id="PF07980">
    <property type="entry name" value="SusD_RagB"/>
    <property type="match status" value="1"/>
</dbReference>
<comment type="caution">
    <text evidence="8">The sequence shown here is derived from an EMBL/GenBank/DDBJ whole genome shotgun (WGS) entry which is preliminary data.</text>
</comment>
<keyword evidence="9" id="KW-1185">Reference proteome</keyword>
<organism evidence="8 9">
    <name type="scientific">Flavobacterium nitrogenifigens</name>
    <dbReference type="NCBI Taxonomy" id="1617283"/>
    <lineage>
        <taxon>Bacteria</taxon>
        <taxon>Pseudomonadati</taxon>
        <taxon>Bacteroidota</taxon>
        <taxon>Flavobacteriia</taxon>
        <taxon>Flavobacteriales</taxon>
        <taxon>Flavobacteriaceae</taxon>
        <taxon>Flavobacterium</taxon>
    </lineage>
</organism>
<evidence type="ECO:0008006" key="10">
    <source>
        <dbReference type="Google" id="ProtNLM"/>
    </source>
</evidence>
<evidence type="ECO:0000313" key="9">
    <source>
        <dbReference type="Proteomes" id="UP000561681"/>
    </source>
</evidence>
<comment type="subcellular location">
    <subcellularLocation>
        <location evidence="1">Cell outer membrane</location>
    </subcellularLocation>
</comment>
<keyword evidence="5" id="KW-0998">Cell outer membrane</keyword>
<sequence>MKKYLKYIVLTAIGAFITSCDNYVDIQTEGKLVPEETLNYRYLLNNTRMFDCTYDLIDAASDDANFENETQITSLEASTYYRPFLNTYKWADQMFYDGEKDYDMESLYDGLYYTNVIITEVMKSKKGTEAEKLAIKGEAQVHRAFIYLTLVNTYGKAYDASTSSTDLGVPVFTTPTVSQDIKRASVQEVYNLIIADLNDAINSGLKPVNSGLNVAFPSQASAYALLARTYLLMRNYPEARTNAEKALALQNKLVNLADYEFNSYPTKRFDSEIILSKSSNNSYQYSPRVLQLSNELLNLFDPNDLRYVMFTRPTSDFDFSFDKGRAYAKESLTNEGRNAGPSVPEMMLIKAEGEARAGSGTAAMATINKLRESRFRAGEYVALTAIDNKDALIKVLAERRRELMATGGFRWFDLKRLNKEPEFTKTITHSFKGQTLTLAPNSDRYQMPFAPIYFDYAPNLEQNK</sequence>
<name>A0A7W7IX27_9FLAO</name>
<evidence type="ECO:0000259" key="7">
    <source>
        <dbReference type="Pfam" id="PF14322"/>
    </source>
</evidence>
<evidence type="ECO:0000256" key="4">
    <source>
        <dbReference type="ARBA" id="ARBA00023136"/>
    </source>
</evidence>